<accession>A0AAV9IL09</accession>
<evidence type="ECO:0000256" key="1">
    <source>
        <dbReference type="SAM" id="MobiDB-lite"/>
    </source>
</evidence>
<protein>
    <submittedName>
        <fullName evidence="2">Uncharacterized protein</fullName>
    </submittedName>
</protein>
<gene>
    <name evidence="2" type="ORF">GAYE_SCF48G6009</name>
</gene>
<dbReference type="AlphaFoldDB" id="A0AAV9IL09"/>
<feature type="compositionally biased region" description="Gly residues" evidence="1">
    <location>
        <begin position="43"/>
        <end position="52"/>
    </location>
</feature>
<dbReference type="EMBL" id="JANCYU010000059">
    <property type="protein sequence ID" value="KAK4528075.1"/>
    <property type="molecule type" value="Genomic_DNA"/>
</dbReference>
<reference evidence="2 3" key="1">
    <citation type="submission" date="2022-07" db="EMBL/GenBank/DDBJ databases">
        <title>Genome-wide signatures of adaptation to extreme environments.</title>
        <authorList>
            <person name="Cho C.H."/>
            <person name="Yoon H.S."/>
        </authorList>
    </citation>
    <scope>NUCLEOTIDE SEQUENCE [LARGE SCALE GENOMIC DNA]</scope>
    <source>
        <strain evidence="2 3">108.79 E11</strain>
    </source>
</reference>
<comment type="caution">
    <text evidence="2">The sequence shown here is derived from an EMBL/GenBank/DDBJ whole genome shotgun (WGS) entry which is preliminary data.</text>
</comment>
<feature type="region of interest" description="Disordered" evidence="1">
    <location>
        <begin position="1"/>
        <end position="52"/>
    </location>
</feature>
<organism evidence="2 3">
    <name type="scientific">Galdieria yellowstonensis</name>
    <dbReference type="NCBI Taxonomy" id="3028027"/>
    <lineage>
        <taxon>Eukaryota</taxon>
        <taxon>Rhodophyta</taxon>
        <taxon>Bangiophyceae</taxon>
        <taxon>Galdieriales</taxon>
        <taxon>Galdieriaceae</taxon>
        <taxon>Galdieria</taxon>
    </lineage>
</organism>
<proteinExistence type="predicted"/>
<evidence type="ECO:0000313" key="3">
    <source>
        <dbReference type="Proteomes" id="UP001300502"/>
    </source>
</evidence>
<evidence type="ECO:0000313" key="2">
    <source>
        <dbReference type="EMBL" id="KAK4528075.1"/>
    </source>
</evidence>
<sequence length="117" mass="12830">MQSSPASTGHLKIRSPKMQGRSPPSPSKKLYNRHSAVGRGLPKKGGAGGKGVWGSMWVQEGSSFLDKNDPNYDSDQDPSVLLEEIDLSFIDKDLNQESLVSNGKELVETDHLHEEQL</sequence>
<dbReference type="Proteomes" id="UP001300502">
    <property type="component" value="Unassembled WGS sequence"/>
</dbReference>
<keyword evidence="3" id="KW-1185">Reference proteome</keyword>
<name>A0AAV9IL09_9RHOD</name>